<protein>
    <submittedName>
        <fullName evidence="1">Uncharacterized protein</fullName>
    </submittedName>
</protein>
<dbReference type="Proteomes" id="UP001186974">
    <property type="component" value="Unassembled WGS sequence"/>
</dbReference>
<name>A0ACC3D9Q4_9PEZI</name>
<organism evidence="1 2">
    <name type="scientific">Coniosporium uncinatum</name>
    <dbReference type="NCBI Taxonomy" id="93489"/>
    <lineage>
        <taxon>Eukaryota</taxon>
        <taxon>Fungi</taxon>
        <taxon>Dikarya</taxon>
        <taxon>Ascomycota</taxon>
        <taxon>Pezizomycotina</taxon>
        <taxon>Dothideomycetes</taxon>
        <taxon>Dothideomycetes incertae sedis</taxon>
        <taxon>Coniosporium</taxon>
    </lineage>
</organism>
<gene>
    <name evidence="1" type="ORF">LTS18_012080</name>
</gene>
<evidence type="ECO:0000313" key="2">
    <source>
        <dbReference type="Proteomes" id="UP001186974"/>
    </source>
</evidence>
<reference evidence="1" key="1">
    <citation type="submission" date="2024-09" db="EMBL/GenBank/DDBJ databases">
        <title>Black Yeasts Isolated from many extreme environments.</title>
        <authorList>
            <person name="Coleine C."/>
            <person name="Stajich J.E."/>
            <person name="Selbmann L."/>
        </authorList>
    </citation>
    <scope>NUCLEOTIDE SEQUENCE</scope>
    <source>
        <strain evidence="1">CCFEE 5737</strain>
    </source>
</reference>
<proteinExistence type="predicted"/>
<evidence type="ECO:0000313" key="1">
    <source>
        <dbReference type="EMBL" id="KAK3063871.1"/>
    </source>
</evidence>
<comment type="caution">
    <text evidence="1">The sequence shown here is derived from an EMBL/GenBank/DDBJ whole genome shotgun (WGS) entry which is preliminary data.</text>
</comment>
<keyword evidence="2" id="KW-1185">Reference proteome</keyword>
<dbReference type="EMBL" id="JAWDJW010006690">
    <property type="protein sequence ID" value="KAK3063871.1"/>
    <property type="molecule type" value="Genomic_DNA"/>
</dbReference>
<sequence>MSFVTDQVRRIDGQLDRLQLSQLTTTDEPRDGETVQTKDFHNVRRVEELQALVKTLSTTSYPKNPLLSTKRIQEILRDAKISKLCPICQDLSEESEAASPDYITREAPIAPSEVAYEHELEWLIISKATTQAYGQVVNTLLDQTIPITEDILYWDDIIGSYRYAGLYSIQTSPLRLMAWGKDIFHDVRRRREAFVEDLTQVSISDRWKRFWGILKQTVRDRSVLDIQRRVVGPLALVRNEARRKQDQLRRTKLLNANALGMLLGEGLSNHVLHEDGFSASHAHQWKSTVATSISLMDVALTSITNPSCSVADFDEHISAATSRDALFKLSPHRAAALSPADAAQRLETLLTRHIPHYKSTLAASVIAHGRPSPLIRYWLPFTALLLSSGTLLRLLLNRKAQILAGIRDLGATVLDFWANWVVEPTRKVIGTIRHDEGSEVSIMSKRSLEGDRASLERMVVDFARDVPPESGTLTDAELADVQLKVKEGDLTPVLRVYERDLQSPLRGAVTGNLVRALLIQIQKTKVDVEVAMGGIDALLKSQELVFGFVGLTPGVLVLMFTGRWLNSTFGTRKGRALGQQQGELVRELRNIDRILAAADVTEYGELLYKDHGLLLCEVHVLRQSAQKVLPRNIFRDFLEEIEDLVDVRSGRERQLGVVGRMRWAYARWL</sequence>
<accession>A0ACC3D9Q4</accession>